<gene>
    <name evidence="1" type="ORF">HEK616_09660</name>
</gene>
<keyword evidence="2" id="KW-1185">Reference proteome</keyword>
<sequence length="129" mass="13495">MIGSQPAFGVRTFPYVSGVISFDLAGAVGHCCKVVFQLARGRQATNDMTAQEAGGPTGAMGLEELLALPATVNVTTAGRALGIGRDKAYELVRRGTFPVRTLPLGGTVRVPTAELWRVLGVAPRTEVSP</sequence>
<proteinExistence type="predicted"/>
<name>A0ABN6QMP5_STRNI</name>
<protein>
    <recommendedName>
        <fullName evidence="3">Helix-turn-helix domain-containing protein</fullName>
    </recommendedName>
</protein>
<evidence type="ECO:0008006" key="3">
    <source>
        <dbReference type="Google" id="ProtNLM"/>
    </source>
</evidence>
<evidence type="ECO:0000313" key="2">
    <source>
        <dbReference type="Proteomes" id="UP001059597"/>
    </source>
</evidence>
<dbReference type="EMBL" id="AP026073">
    <property type="protein sequence ID" value="BDM67479.1"/>
    <property type="molecule type" value="Genomic_DNA"/>
</dbReference>
<evidence type="ECO:0000313" key="1">
    <source>
        <dbReference type="EMBL" id="BDM67479.1"/>
    </source>
</evidence>
<accession>A0ABN6QMP5</accession>
<reference evidence="1" key="1">
    <citation type="submission" date="2022-06" db="EMBL/GenBank/DDBJ databases">
        <title>Complete genome sequence of Streptomyces nigrescens HEK616.</title>
        <authorList>
            <person name="Asamizu S."/>
            <person name="Onaka H."/>
        </authorList>
    </citation>
    <scope>NUCLEOTIDE SEQUENCE</scope>
    <source>
        <strain evidence="1">HEK616</strain>
    </source>
</reference>
<dbReference type="Proteomes" id="UP001059597">
    <property type="component" value="Chromosome"/>
</dbReference>
<organism evidence="1 2">
    <name type="scientific">Streptomyces nigrescens</name>
    <dbReference type="NCBI Taxonomy" id="1920"/>
    <lineage>
        <taxon>Bacteria</taxon>
        <taxon>Bacillati</taxon>
        <taxon>Actinomycetota</taxon>
        <taxon>Actinomycetes</taxon>
        <taxon>Kitasatosporales</taxon>
        <taxon>Streptomycetaceae</taxon>
        <taxon>Streptomyces</taxon>
    </lineage>
</organism>